<accession>A0A834TIX6</accession>
<dbReference type="Pfam" id="PF24104">
    <property type="entry name" value="At5g52880_ARM"/>
    <property type="match status" value="1"/>
</dbReference>
<evidence type="ECO:0000313" key="2">
    <source>
        <dbReference type="EMBL" id="KAF7821919.1"/>
    </source>
</evidence>
<dbReference type="InterPro" id="IPR057039">
    <property type="entry name" value="At5g52880_ARM"/>
</dbReference>
<dbReference type="OrthoDB" id="10257471at2759"/>
<evidence type="ECO:0000313" key="3">
    <source>
        <dbReference type="Proteomes" id="UP000634136"/>
    </source>
</evidence>
<dbReference type="PANTHER" id="PTHR47744">
    <property type="entry name" value="OS05G0526300 PROTEIN"/>
    <property type="match status" value="1"/>
</dbReference>
<dbReference type="Proteomes" id="UP000634136">
    <property type="component" value="Unassembled WGS sequence"/>
</dbReference>
<organism evidence="2 3">
    <name type="scientific">Senna tora</name>
    <dbReference type="NCBI Taxonomy" id="362788"/>
    <lineage>
        <taxon>Eukaryota</taxon>
        <taxon>Viridiplantae</taxon>
        <taxon>Streptophyta</taxon>
        <taxon>Embryophyta</taxon>
        <taxon>Tracheophyta</taxon>
        <taxon>Spermatophyta</taxon>
        <taxon>Magnoliopsida</taxon>
        <taxon>eudicotyledons</taxon>
        <taxon>Gunneridae</taxon>
        <taxon>Pentapetalae</taxon>
        <taxon>rosids</taxon>
        <taxon>fabids</taxon>
        <taxon>Fabales</taxon>
        <taxon>Fabaceae</taxon>
        <taxon>Caesalpinioideae</taxon>
        <taxon>Cassia clade</taxon>
        <taxon>Senna</taxon>
    </lineage>
</organism>
<dbReference type="PANTHER" id="PTHR47744:SF1">
    <property type="entry name" value="OS05G0526300 PROTEIN"/>
    <property type="match status" value="1"/>
</dbReference>
<comment type="caution">
    <text evidence="2">The sequence shown here is derived from an EMBL/GenBank/DDBJ whole genome shotgun (WGS) entry which is preliminary data.</text>
</comment>
<protein>
    <submittedName>
        <fullName evidence="2">F-box protein</fullName>
    </submittedName>
</protein>
<sequence>MSTALERYKNLRLRESLPKIYRYPVVCKELSSILREAYDKLPKNLQSSVFQDTLTAFRLLPE</sequence>
<reference evidence="2" key="1">
    <citation type="submission" date="2020-09" db="EMBL/GenBank/DDBJ databases">
        <title>Genome-Enabled Discovery of Anthraquinone Biosynthesis in Senna tora.</title>
        <authorList>
            <person name="Kang S.-H."/>
            <person name="Pandey R.P."/>
            <person name="Lee C.-M."/>
            <person name="Sim J.-S."/>
            <person name="Jeong J.-T."/>
            <person name="Choi B.-S."/>
            <person name="Jung M."/>
            <person name="Ginzburg D."/>
            <person name="Zhao K."/>
            <person name="Won S.Y."/>
            <person name="Oh T.-J."/>
            <person name="Yu Y."/>
            <person name="Kim N.-H."/>
            <person name="Lee O.R."/>
            <person name="Lee T.-H."/>
            <person name="Bashyal P."/>
            <person name="Kim T.-S."/>
            <person name="Lee W.-H."/>
            <person name="Kawkins C."/>
            <person name="Kim C.-K."/>
            <person name="Kim J.S."/>
            <person name="Ahn B.O."/>
            <person name="Rhee S.Y."/>
            <person name="Sohng J.K."/>
        </authorList>
    </citation>
    <scope>NUCLEOTIDE SEQUENCE</scope>
    <source>
        <tissue evidence="2">Leaf</tissue>
    </source>
</reference>
<feature type="domain" description="F-box protein At5g52880-like ARM repeats region" evidence="1">
    <location>
        <begin position="6"/>
        <end position="62"/>
    </location>
</feature>
<dbReference type="AlphaFoldDB" id="A0A834TIX6"/>
<evidence type="ECO:0000259" key="1">
    <source>
        <dbReference type="Pfam" id="PF24104"/>
    </source>
</evidence>
<proteinExistence type="predicted"/>
<name>A0A834TIX6_9FABA</name>
<gene>
    <name evidence="2" type="ORF">G2W53_027374</name>
</gene>
<keyword evidence="3" id="KW-1185">Reference proteome</keyword>
<dbReference type="EMBL" id="JAAIUW010000008">
    <property type="protein sequence ID" value="KAF7821919.1"/>
    <property type="molecule type" value="Genomic_DNA"/>
</dbReference>